<dbReference type="PANTHER" id="PTHR43441:SF10">
    <property type="entry name" value="ACETYLTRANSFERASE"/>
    <property type="match status" value="1"/>
</dbReference>
<dbReference type="PANTHER" id="PTHR43441">
    <property type="entry name" value="RIBOSOMAL-PROTEIN-SERINE ACETYLTRANSFERASE"/>
    <property type="match status" value="1"/>
</dbReference>
<feature type="domain" description="N-acetyltransferase" evidence="1">
    <location>
        <begin position="18"/>
        <end position="178"/>
    </location>
</feature>
<accession>A0ABZ1U5E5</accession>
<gene>
    <name evidence="2" type="ORF">OHA16_21650</name>
</gene>
<dbReference type="EMBL" id="CP108110">
    <property type="protein sequence ID" value="WUQ85336.1"/>
    <property type="molecule type" value="Genomic_DNA"/>
</dbReference>
<dbReference type="InterPro" id="IPR051908">
    <property type="entry name" value="Ribosomal_N-acetyltransferase"/>
</dbReference>
<dbReference type="SUPFAM" id="SSF55729">
    <property type="entry name" value="Acyl-CoA N-acyltransferases (Nat)"/>
    <property type="match status" value="1"/>
</dbReference>
<evidence type="ECO:0000259" key="1">
    <source>
        <dbReference type="PROSITE" id="PS51186"/>
    </source>
</evidence>
<dbReference type="PROSITE" id="PS51186">
    <property type="entry name" value="GNAT"/>
    <property type="match status" value="1"/>
</dbReference>
<sequence length="193" mass="21004">MNDTVVLHVDATPSAPALLLRPWRSEDAPALVEVYRDPALRRWTTSVVDDEADALRWVGTQQEAWTAGHRFAFAVLEARPDAEPGPPLGNLVLKRIPPGGPTAEVGYWTAAPARGRGVAPRALEALTGWAFDTLGPGGLQRLELLHQVDNTASCRVAEKSRYAFDRVLPATPPAYPLDGHLHTRLRSAPGQLR</sequence>
<dbReference type="Pfam" id="PF13302">
    <property type="entry name" value="Acetyltransf_3"/>
    <property type="match status" value="1"/>
</dbReference>
<dbReference type="RefSeq" id="WP_328956112.1">
    <property type="nucleotide sequence ID" value="NZ_CP108110.1"/>
</dbReference>
<dbReference type="Gene3D" id="3.40.630.30">
    <property type="match status" value="1"/>
</dbReference>
<dbReference type="Proteomes" id="UP001432222">
    <property type="component" value="Chromosome"/>
</dbReference>
<evidence type="ECO:0000313" key="3">
    <source>
        <dbReference type="Proteomes" id="UP001432222"/>
    </source>
</evidence>
<dbReference type="InterPro" id="IPR000182">
    <property type="entry name" value="GNAT_dom"/>
</dbReference>
<protein>
    <submittedName>
        <fullName evidence="2">GNAT family N-acetyltransferase</fullName>
    </submittedName>
</protein>
<proteinExistence type="predicted"/>
<name>A0ABZ1U5E5_9ACTN</name>
<organism evidence="2 3">
    <name type="scientific">Kitasatospora purpeofusca</name>
    <dbReference type="NCBI Taxonomy" id="67352"/>
    <lineage>
        <taxon>Bacteria</taxon>
        <taxon>Bacillati</taxon>
        <taxon>Actinomycetota</taxon>
        <taxon>Actinomycetes</taxon>
        <taxon>Kitasatosporales</taxon>
        <taxon>Streptomycetaceae</taxon>
        <taxon>Kitasatospora</taxon>
    </lineage>
</organism>
<evidence type="ECO:0000313" key="2">
    <source>
        <dbReference type="EMBL" id="WUQ85336.1"/>
    </source>
</evidence>
<dbReference type="InterPro" id="IPR016181">
    <property type="entry name" value="Acyl_CoA_acyltransferase"/>
</dbReference>
<reference evidence="2" key="1">
    <citation type="submission" date="2022-10" db="EMBL/GenBank/DDBJ databases">
        <title>The complete genomes of actinobacterial strains from the NBC collection.</title>
        <authorList>
            <person name="Joergensen T.S."/>
            <person name="Alvarez Arevalo M."/>
            <person name="Sterndorff E.B."/>
            <person name="Faurdal D."/>
            <person name="Vuksanovic O."/>
            <person name="Mourched A.-S."/>
            <person name="Charusanti P."/>
            <person name="Shaw S."/>
            <person name="Blin K."/>
            <person name="Weber T."/>
        </authorList>
    </citation>
    <scope>NUCLEOTIDE SEQUENCE</scope>
    <source>
        <strain evidence="2">NBC_00222</strain>
    </source>
</reference>
<keyword evidence="3" id="KW-1185">Reference proteome</keyword>